<dbReference type="GO" id="GO:0006516">
    <property type="term" value="P:glycoprotein catabolic process"/>
    <property type="evidence" value="ECO:0007669"/>
    <property type="project" value="TreeGrafter"/>
</dbReference>
<organism evidence="4 5">
    <name type="scientific">Gymnopus androsaceus JB14</name>
    <dbReference type="NCBI Taxonomy" id="1447944"/>
    <lineage>
        <taxon>Eukaryota</taxon>
        <taxon>Fungi</taxon>
        <taxon>Dikarya</taxon>
        <taxon>Basidiomycota</taxon>
        <taxon>Agaricomycotina</taxon>
        <taxon>Agaricomycetes</taxon>
        <taxon>Agaricomycetidae</taxon>
        <taxon>Agaricales</taxon>
        <taxon>Marasmiineae</taxon>
        <taxon>Omphalotaceae</taxon>
        <taxon>Gymnopus</taxon>
    </lineage>
</organism>
<name>A0A6A4HIM7_9AGAR</name>
<evidence type="ECO:0000256" key="1">
    <source>
        <dbReference type="SAM" id="SignalP"/>
    </source>
</evidence>
<dbReference type="Pfam" id="PF17678">
    <property type="entry name" value="Glyco_hydro_92N"/>
    <property type="match status" value="1"/>
</dbReference>
<dbReference type="GO" id="GO:0005975">
    <property type="term" value="P:carbohydrate metabolic process"/>
    <property type="evidence" value="ECO:0007669"/>
    <property type="project" value="InterPro"/>
</dbReference>
<dbReference type="Gene3D" id="1.20.1610.10">
    <property type="entry name" value="alpha-1,2-mannosidases domains"/>
    <property type="match status" value="1"/>
</dbReference>
<accession>A0A6A4HIM7</accession>
<keyword evidence="1" id="KW-0732">Signal</keyword>
<evidence type="ECO:0000313" key="4">
    <source>
        <dbReference type="EMBL" id="KAE9396745.1"/>
    </source>
</evidence>
<dbReference type="InterPro" id="IPR014718">
    <property type="entry name" value="GH-type_carb-bd"/>
</dbReference>
<feature type="chain" id="PRO_5025384026" description="Glycoside hydrolase family 92 protein" evidence="1">
    <location>
        <begin position="24"/>
        <end position="842"/>
    </location>
</feature>
<keyword evidence="5" id="KW-1185">Reference proteome</keyword>
<protein>
    <recommendedName>
        <fullName evidence="6">Glycoside hydrolase family 92 protein</fullName>
    </recommendedName>
</protein>
<dbReference type="InterPro" id="IPR050883">
    <property type="entry name" value="PNGase"/>
</dbReference>
<dbReference type="PANTHER" id="PTHR12143:SF25">
    <property type="entry name" value="FAMILY PROTEIN, PUTATIVE (AFU_ORTHOLOGUE AFUA_1G10790)-RELATED"/>
    <property type="match status" value="1"/>
</dbReference>
<reference evidence="4" key="1">
    <citation type="journal article" date="2019" name="Environ. Microbiol.">
        <title>Fungal ecological strategies reflected in gene transcription - a case study of two litter decomposers.</title>
        <authorList>
            <person name="Barbi F."/>
            <person name="Kohler A."/>
            <person name="Barry K."/>
            <person name="Baskaran P."/>
            <person name="Daum C."/>
            <person name="Fauchery L."/>
            <person name="Ihrmark K."/>
            <person name="Kuo A."/>
            <person name="LaButti K."/>
            <person name="Lipzen A."/>
            <person name="Morin E."/>
            <person name="Grigoriev I.V."/>
            <person name="Henrissat B."/>
            <person name="Lindahl B."/>
            <person name="Martin F."/>
        </authorList>
    </citation>
    <scope>NUCLEOTIDE SEQUENCE</scope>
    <source>
        <strain evidence="4">JB14</strain>
    </source>
</reference>
<sequence length="842" mass="89830">MKLRNQSSAFLLLLAYYASSSSAASTNLTSLVNLFIGTASGANGGSGGNAFPGSAVPHAMAKVGIDVSTSPRQAGYVHDNSSITGVSLTHDEGTGGNTDGGYGNFPLFPFIGTCSNSSGVDTPECEVGIAARAALRAAGTDIAVPGYFSTTFVSGIQIETTATRRAGLIRFTFPTSSNETNYLVVDLTNDLGRSFSGGSIAISPAGHVELGGTFLQSYGPSNYTVFACYDFDSAPLESGTYQSTNTSSPAIFNISLSNTADMSLEYPFTSTVSPVQAGGLVAFNATQVVARFGVSFISSAQACSNAEEEVPTPSDGSTWDWDAIVAASNSDWENVLSRVVIDPEIENSTIVELLYSSLYRSSLVPANLTDENPYWESPYPFFDAMFCSWDVFRTVHPLLSLTSPQEWSQIVNAYVDGWRHTGFIPNVVRTPNRTGYVQGGSDGMPILGEFAVKYAAYAEELGVPTDDLYQALVDTAENTVSVLFIFIFYPPVLMIFGSLRIVGRQNDAWILFDYIPTDWVDPSGKTGLPTRWASRAYEYALGDFAVRQAAIVLNKSQDDIDKYTNRSFNFVNMWDPNVTSDGFSGFAQPRFVNGTFGFTNPVTCSPVDPNPDSSCARGDDNVSGFYESSSWEMSFFAPQSVATLVELMGGNTTFVNRVNNYFSQGYYTAGNEPSFNVPAIYHYAGRPDLSALRIRDVVFTFFSTEIGGIPGNDDSGAMAALLAFHLLGLYPVQSTTQFLIGSPFVSSYTLTNDLFNTSTTFTVSNFDNTTLVAAPPSGSRVFVKSVTINGVDTGSLCTIDFKDVVGGGEVVIEVDGDADAAAARGCGPAGLPDSLGTGGFSL</sequence>
<dbReference type="Pfam" id="PF07971">
    <property type="entry name" value="Glyco_hydro_92"/>
    <property type="match status" value="1"/>
</dbReference>
<dbReference type="AlphaFoldDB" id="A0A6A4HIM7"/>
<feature type="domain" description="Glycosyl hydrolase family 92 N-terminal" evidence="3">
    <location>
        <begin position="31"/>
        <end position="295"/>
    </location>
</feature>
<dbReference type="Gene3D" id="2.70.98.10">
    <property type="match status" value="1"/>
</dbReference>
<gene>
    <name evidence="4" type="ORF">BT96DRAFT_958096</name>
</gene>
<dbReference type="Gene3D" id="3.30.2080.10">
    <property type="entry name" value="GH92 mannosidase domain"/>
    <property type="match status" value="1"/>
</dbReference>
<dbReference type="EMBL" id="ML769508">
    <property type="protein sequence ID" value="KAE9396745.1"/>
    <property type="molecule type" value="Genomic_DNA"/>
</dbReference>
<dbReference type="InterPro" id="IPR008928">
    <property type="entry name" value="6-hairpin_glycosidase_sf"/>
</dbReference>
<dbReference type="Gene3D" id="1.20.1050.60">
    <property type="entry name" value="alpha-1,2-mannosidase"/>
    <property type="match status" value="1"/>
</dbReference>
<dbReference type="GO" id="GO:0005829">
    <property type="term" value="C:cytosol"/>
    <property type="evidence" value="ECO:0007669"/>
    <property type="project" value="TreeGrafter"/>
</dbReference>
<dbReference type="SUPFAM" id="SSF48208">
    <property type="entry name" value="Six-hairpin glycosidases"/>
    <property type="match status" value="1"/>
</dbReference>
<dbReference type="InterPro" id="IPR012939">
    <property type="entry name" value="Glyco_hydro_92"/>
</dbReference>
<dbReference type="GO" id="GO:0005634">
    <property type="term" value="C:nucleus"/>
    <property type="evidence" value="ECO:0007669"/>
    <property type="project" value="TreeGrafter"/>
</dbReference>
<dbReference type="PANTHER" id="PTHR12143">
    <property type="entry name" value="PEPTIDE N-GLYCANASE PNGASE -RELATED"/>
    <property type="match status" value="1"/>
</dbReference>
<dbReference type="InterPro" id="IPR041371">
    <property type="entry name" value="GH92_N"/>
</dbReference>
<evidence type="ECO:0000313" key="5">
    <source>
        <dbReference type="Proteomes" id="UP000799118"/>
    </source>
</evidence>
<feature type="domain" description="Glycosyl hydrolase family 92" evidence="2">
    <location>
        <begin position="301"/>
        <end position="814"/>
    </location>
</feature>
<dbReference type="Proteomes" id="UP000799118">
    <property type="component" value="Unassembled WGS sequence"/>
</dbReference>
<evidence type="ECO:0000259" key="3">
    <source>
        <dbReference type="Pfam" id="PF17678"/>
    </source>
</evidence>
<dbReference type="GO" id="GO:0000224">
    <property type="term" value="F:peptide-N4-(N-acetyl-beta-glucosaminyl)asparagine amidase activity"/>
    <property type="evidence" value="ECO:0007669"/>
    <property type="project" value="TreeGrafter"/>
</dbReference>
<evidence type="ECO:0000259" key="2">
    <source>
        <dbReference type="Pfam" id="PF07971"/>
    </source>
</evidence>
<dbReference type="OrthoDB" id="449263at2759"/>
<feature type="signal peptide" evidence="1">
    <location>
        <begin position="1"/>
        <end position="23"/>
    </location>
</feature>
<evidence type="ECO:0008006" key="6">
    <source>
        <dbReference type="Google" id="ProtNLM"/>
    </source>
</evidence>
<dbReference type="GO" id="GO:0030246">
    <property type="term" value="F:carbohydrate binding"/>
    <property type="evidence" value="ECO:0007669"/>
    <property type="project" value="InterPro"/>
</dbReference>
<proteinExistence type="predicted"/>